<dbReference type="PANTHER" id="PTHR43469">
    <property type="entry name" value="DISULFIDE FORMATION PROTEIN-RELATED"/>
    <property type="match status" value="1"/>
</dbReference>
<dbReference type="GO" id="GO:0015035">
    <property type="term" value="F:protein-disulfide reductase activity"/>
    <property type="evidence" value="ECO:0007669"/>
    <property type="project" value="UniProtKB-UniRule"/>
</dbReference>
<evidence type="ECO:0000256" key="4">
    <source>
        <dbReference type="ARBA" id="ARBA00022692"/>
    </source>
</evidence>
<keyword evidence="4 12" id="KW-0812">Transmembrane</keyword>
<feature type="disulfide bond" description="Redox-active" evidence="12">
    <location>
        <begin position="100"/>
        <end position="106"/>
    </location>
</feature>
<keyword evidence="3 12" id="KW-0813">Transport</keyword>
<keyword evidence="6 12" id="KW-1133">Transmembrane helix</keyword>
<dbReference type="InterPro" id="IPR023380">
    <property type="entry name" value="DsbB-like_sf"/>
</dbReference>
<dbReference type="RefSeq" id="WP_032088600.1">
    <property type="nucleotide sequence ID" value="NZ_FMAU01000002.1"/>
</dbReference>
<keyword evidence="9 12" id="KW-1015">Disulfide bond</keyword>
<evidence type="ECO:0000256" key="11">
    <source>
        <dbReference type="ARBA" id="ARBA00023284"/>
    </source>
</evidence>
<feature type="disulfide bond" description="Redox-active" evidence="12">
    <location>
        <begin position="39"/>
        <end position="42"/>
    </location>
</feature>
<evidence type="ECO:0000313" key="14">
    <source>
        <dbReference type="EMBL" id="SCC08769.1"/>
    </source>
</evidence>
<dbReference type="NCBIfam" id="NF002849">
    <property type="entry name" value="PRK03113.1"/>
    <property type="match status" value="1"/>
</dbReference>
<evidence type="ECO:0000256" key="13">
    <source>
        <dbReference type="SAM" id="Phobius"/>
    </source>
</evidence>
<dbReference type="HAMAP" id="MF_00287">
    <property type="entry name" value="BdbC"/>
    <property type="match status" value="1"/>
</dbReference>
<dbReference type="GO" id="GO:0006457">
    <property type="term" value="P:protein folding"/>
    <property type="evidence" value="ECO:0007669"/>
    <property type="project" value="InterPro"/>
</dbReference>
<keyword evidence="7 12" id="KW-0560">Oxidoreductase</keyword>
<comment type="function">
    <text evidence="12">Required for disulfide bond formation in some proteins.</text>
</comment>
<dbReference type="InterPro" id="IPR003752">
    <property type="entry name" value="DiS_bond_form_DsbB/BdbC"/>
</dbReference>
<dbReference type="EMBL" id="FMAU01000002">
    <property type="protein sequence ID" value="SCC08769.1"/>
    <property type="molecule type" value="Genomic_DNA"/>
</dbReference>
<evidence type="ECO:0000256" key="10">
    <source>
        <dbReference type="ARBA" id="ARBA00023186"/>
    </source>
</evidence>
<dbReference type="OrthoDB" id="158402at2"/>
<comment type="subcellular location">
    <subcellularLocation>
        <location evidence="12">Cell membrane</location>
        <topology evidence="12">Multi-pass membrane protein</topology>
    </subcellularLocation>
    <subcellularLocation>
        <location evidence="1">Membrane</location>
        <topology evidence="1">Multi-pass membrane protein</topology>
    </subcellularLocation>
</comment>
<keyword evidence="15" id="KW-1185">Reference proteome</keyword>
<protein>
    <recommendedName>
        <fullName evidence="12">Probable disulfide formation protein</fullName>
    </recommendedName>
    <alternativeName>
        <fullName evidence="12">Disulfide oxidoreductase</fullName>
    </alternativeName>
    <alternativeName>
        <fullName evidence="12">Thiol-disulfide oxidoreductase</fullName>
    </alternativeName>
</protein>
<evidence type="ECO:0000256" key="3">
    <source>
        <dbReference type="ARBA" id="ARBA00022448"/>
    </source>
</evidence>
<dbReference type="PANTHER" id="PTHR43469:SF1">
    <property type="entry name" value="SPBETA PROPHAGE-DERIVED DISULFIDE BOND FORMATION PROTEIN B"/>
    <property type="match status" value="1"/>
</dbReference>
<dbReference type="AlphaFoldDB" id="A0A0V8HJZ6"/>
<accession>A0A0V8HJZ6</accession>
<evidence type="ECO:0000313" key="15">
    <source>
        <dbReference type="Proteomes" id="UP000181997"/>
    </source>
</evidence>
<name>A0A0V8HJZ6_9BACI</name>
<organism evidence="14 15">
    <name type="scientific">[Bacillus] enclensis</name>
    <dbReference type="NCBI Taxonomy" id="1402860"/>
    <lineage>
        <taxon>Bacteria</taxon>
        <taxon>Bacillati</taxon>
        <taxon>Bacillota</taxon>
        <taxon>Bacilli</taxon>
        <taxon>Bacillales</taxon>
        <taxon>Bacillaceae</taxon>
        <taxon>Rossellomorea</taxon>
    </lineage>
</organism>
<evidence type="ECO:0000256" key="1">
    <source>
        <dbReference type="ARBA" id="ARBA00004141"/>
    </source>
</evidence>
<evidence type="ECO:0000256" key="2">
    <source>
        <dbReference type="ARBA" id="ARBA00007602"/>
    </source>
</evidence>
<feature type="transmembrane region" description="Helical" evidence="13">
    <location>
        <begin position="113"/>
        <end position="137"/>
    </location>
</feature>
<keyword evidence="8 12" id="KW-0472">Membrane</keyword>
<dbReference type="GO" id="GO:0005886">
    <property type="term" value="C:plasma membrane"/>
    <property type="evidence" value="ECO:0007669"/>
    <property type="project" value="UniProtKB-SubCell"/>
</dbReference>
<evidence type="ECO:0000256" key="7">
    <source>
        <dbReference type="ARBA" id="ARBA00023002"/>
    </source>
</evidence>
<sequence length="142" mass="15980">MDRNKTDKTQLFMYAAWLVSIIATLGSLYFSEVKGFIPCELCWYQRIFMYPLTLILGVATFKNDAALKQIVLPMSITGGIISVFHYMEQKIPGFGGIKPCASGVPCNSEYINWLGFITIPFLAMTAFTLITIVTLCWTNNKK</sequence>
<keyword evidence="10 12" id="KW-0143">Chaperone</keyword>
<feature type="transmembrane region" description="Helical" evidence="13">
    <location>
        <begin position="43"/>
        <end position="61"/>
    </location>
</feature>
<reference evidence="15" key="1">
    <citation type="submission" date="2016-08" db="EMBL/GenBank/DDBJ databases">
        <authorList>
            <person name="Varghese N."/>
            <person name="Submissions Spin"/>
        </authorList>
    </citation>
    <scope>NUCLEOTIDE SEQUENCE [LARGE SCALE GENOMIC DNA]</scope>
    <source>
        <strain evidence="15">SGD-1123</strain>
    </source>
</reference>
<dbReference type="Gene3D" id="1.20.1550.10">
    <property type="entry name" value="DsbB-like"/>
    <property type="match status" value="1"/>
</dbReference>
<feature type="transmembrane region" description="Helical" evidence="13">
    <location>
        <begin position="70"/>
        <end position="87"/>
    </location>
</feature>
<evidence type="ECO:0000256" key="5">
    <source>
        <dbReference type="ARBA" id="ARBA00022982"/>
    </source>
</evidence>
<gene>
    <name evidence="12" type="primary">bdbC</name>
    <name evidence="14" type="ORF">GA0061094_2396</name>
</gene>
<keyword evidence="5 12" id="KW-0249">Electron transport</keyword>
<keyword evidence="11 12" id="KW-0676">Redox-active center</keyword>
<dbReference type="SUPFAM" id="SSF158442">
    <property type="entry name" value="DsbB-like"/>
    <property type="match status" value="1"/>
</dbReference>
<feature type="transmembrane region" description="Helical" evidence="13">
    <location>
        <begin position="12"/>
        <end position="31"/>
    </location>
</feature>
<dbReference type="Pfam" id="PF02600">
    <property type="entry name" value="DsbB"/>
    <property type="match status" value="1"/>
</dbReference>
<evidence type="ECO:0000256" key="8">
    <source>
        <dbReference type="ARBA" id="ARBA00023136"/>
    </source>
</evidence>
<dbReference type="InterPro" id="IPR012187">
    <property type="entry name" value="Disulphide_bond_form_BdbC"/>
</dbReference>
<comment type="similarity">
    <text evidence="2 12">Belongs to the DsbB family. BdbC subfamily.</text>
</comment>
<keyword evidence="12" id="KW-1003">Cell membrane</keyword>
<proteinExistence type="inferred from homology"/>
<evidence type="ECO:0000256" key="6">
    <source>
        <dbReference type="ARBA" id="ARBA00022989"/>
    </source>
</evidence>
<evidence type="ECO:0000256" key="12">
    <source>
        <dbReference type="HAMAP-Rule" id="MF_00287"/>
    </source>
</evidence>
<dbReference type="Proteomes" id="UP000181997">
    <property type="component" value="Unassembled WGS sequence"/>
</dbReference>
<dbReference type="PIRSF" id="PIRSF036659">
    <property type="entry name" value="BdbC"/>
    <property type="match status" value="1"/>
</dbReference>
<evidence type="ECO:0000256" key="9">
    <source>
        <dbReference type="ARBA" id="ARBA00023157"/>
    </source>
</evidence>